<dbReference type="Pfam" id="PF02798">
    <property type="entry name" value="GST_N"/>
    <property type="match status" value="1"/>
</dbReference>
<dbReference type="GO" id="GO:0006749">
    <property type="term" value="P:glutathione metabolic process"/>
    <property type="evidence" value="ECO:0007669"/>
    <property type="project" value="TreeGrafter"/>
</dbReference>
<dbReference type="CDD" id="cd03045">
    <property type="entry name" value="GST_N_Delta_Epsilon"/>
    <property type="match status" value="1"/>
</dbReference>
<dbReference type="SUPFAM" id="SSF47616">
    <property type="entry name" value="GST C-terminal domain-like"/>
    <property type="match status" value="1"/>
</dbReference>
<keyword evidence="5" id="KW-1185">Reference proteome</keyword>
<dbReference type="InterPro" id="IPR004046">
    <property type="entry name" value="GST_C"/>
</dbReference>
<organism evidence="5 6">
    <name type="scientific">Drosophila albomicans</name>
    <name type="common">Fruit fly</name>
    <dbReference type="NCBI Taxonomy" id="7291"/>
    <lineage>
        <taxon>Eukaryota</taxon>
        <taxon>Metazoa</taxon>
        <taxon>Ecdysozoa</taxon>
        <taxon>Arthropoda</taxon>
        <taxon>Hexapoda</taxon>
        <taxon>Insecta</taxon>
        <taxon>Pterygota</taxon>
        <taxon>Neoptera</taxon>
        <taxon>Endopterygota</taxon>
        <taxon>Diptera</taxon>
        <taxon>Brachycera</taxon>
        <taxon>Muscomorpha</taxon>
        <taxon>Ephydroidea</taxon>
        <taxon>Drosophilidae</taxon>
        <taxon>Drosophila</taxon>
    </lineage>
</organism>
<reference evidence="6" key="1">
    <citation type="submission" date="2025-08" db="UniProtKB">
        <authorList>
            <consortium name="RefSeq"/>
        </authorList>
    </citation>
    <scope>IDENTIFICATION</scope>
    <source>
        <strain evidence="6">15112-1751.03</strain>
        <tissue evidence="6">Whole Adult</tissue>
    </source>
</reference>
<dbReference type="SFLD" id="SFLDG00358">
    <property type="entry name" value="Main_(cytGST)"/>
    <property type="match status" value="1"/>
</dbReference>
<dbReference type="CDD" id="cd03177">
    <property type="entry name" value="GST_C_Delta_Epsilon"/>
    <property type="match status" value="1"/>
</dbReference>
<feature type="domain" description="GST C-terminal" evidence="4">
    <location>
        <begin position="86"/>
        <end position="215"/>
    </location>
</feature>
<evidence type="ECO:0000259" key="4">
    <source>
        <dbReference type="PROSITE" id="PS50405"/>
    </source>
</evidence>
<dbReference type="SUPFAM" id="SSF52833">
    <property type="entry name" value="Thioredoxin-like"/>
    <property type="match status" value="1"/>
</dbReference>
<dbReference type="Proteomes" id="UP000515160">
    <property type="component" value="Chromosome 2R"/>
</dbReference>
<dbReference type="GO" id="GO:0004364">
    <property type="term" value="F:glutathione transferase activity"/>
    <property type="evidence" value="ECO:0007669"/>
    <property type="project" value="TreeGrafter"/>
</dbReference>
<proteinExistence type="inferred from homology"/>
<dbReference type="FunFam" id="3.40.30.10:FF:000034">
    <property type="entry name" value="glutathione S-transferase 1"/>
    <property type="match status" value="1"/>
</dbReference>
<dbReference type="Gene3D" id="1.20.1050.10">
    <property type="match status" value="1"/>
</dbReference>
<evidence type="ECO:0000313" key="5">
    <source>
        <dbReference type="Proteomes" id="UP000515160"/>
    </source>
</evidence>
<dbReference type="SFLD" id="SFLDS00019">
    <property type="entry name" value="Glutathione_Transferase_(cytos"/>
    <property type="match status" value="1"/>
</dbReference>
<sequence length="215" mass="24243">MDLYYSPYSPTTGAIIMITAAFGLEFNKIQVNLAAKENLTPEFLKLNPQHTIPTIVDNGFALWETRAIITYLVEKYGKDDSLYPKDPQKRAVVNQRLYFDLGTLFKALAEYYYPQFQNQPGDPQLFKKVEEALNFLDKFLEGKQYLAGDSFTVADIVSLSTISSFQALGLDISNHDNVVNWYENAGNVAPAWNEVEEGAANLKALFKSFQENATD</sequence>
<dbReference type="InterPro" id="IPR010987">
    <property type="entry name" value="Glutathione-S-Trfase_C-like"/>
</dbReference>
<comment type="similarity">
    <text evidence="2">Belongs to the GST superfamily.</text>
</comment>
<dbReference type="InterPro" id="IPR036249">
    <property type="entry name" value="Thioredoxin-like_sf"/>
</dbReference>
<dbReference type="Pfam" id="PF00043">
    <property type="entry name" value="GST_C"/>
    <property type="match status" value="1"/>
</dbReference>
<name>A0A6P8X8K2_DROAB</name>
<evidence type="ECO:0000259" key="3">
    <source>
        <dbReference type="PROSITE" id="PS50404"/>
    </source>
</evidence>
<comment type="subunit">
    <text evidence="1">Homodimer.</text>
</comment>
<dbReference type="FunFam" id="1.20.1050.10:FF:000007">
    <property type="entry name" value="Glutathione S-transferase 1-1"/>
    <property type="match status" value="1"/>
</dbReference>
<dbReference type="RefSeq" id="XP_034112501.1">
    <property type="nucleotide sequence ID" value="XM_034256610.2"/>
</dbReference>
<dbReference type="InterPro" id="IPR036282">
    <property type="entry name" value="Glutathione-S-Trfase_C_sf"/>
</dbReference>
<dbReference type="PROSITE" id="PS50404">
    <property type="entry name" value="GST_NTER"/>
    <property type="match status" value="1"/>
</dbReference>
<evidence type="ECO:0000256" key="2">
    <source>
        <dbReference type="RuleBase" id="RU003494"/>
    </source>
</evidence>
<evidence type="ECO:0000256" key="1">
    <source>
        <dbReference type="ARBA" id="ARBA00011738"/>
    </source>
</evidence>
<dbReference type="PANTHER" id="PTHR43969">
    <property type="entry name" value="GLUTATHIONE S TRANSFERASE D10, ISOFORM A-RELATED"/>
    <property type="match status" value="1"/>
</dbReference>
<accession>A0A6P8X8K2</accession>
<dbReference type="Gene3D" id="3.40.30.10">
    <property type="entry name" value="Glutaredoxin"/>
    <property type="match status" value="1"/>
</dbReference>
<evidence type="ECO:0000313" key="6">
    <source>
        <dbReference type="RefSeq" id="XP_034112501.1"/>
    </source>
</evidence>
<dbReference type="PANTHER" id="PTHR43969:SF9">
    <property type="entry name" value="GLUTATHIONE S TRANSFERASE D10, ISOFORM A-RELATED"/>
    <property type="match status" value="1"/>
</dbReference>
<dbReference type="SFLD" id="SFLDG01153">
    <property type="entry name" value="Main.4:_Theta-like"/>
    <property type="match status" value="1"/>
</dbReference>
<feature type="domain" description="GST N-terminal" evidence="3">
    <location>
        <begin position="1"/>
        <end position="80"/>
    </location>
</feature>
<dbReference type="InterPro" id="IPR040079">
    <property type="entry name" value="Glutathione_S-Trfase"/>
</dbReference>
<protein>
    <submittedName>
        <fullName evidence="6">Glutathione S-transferase 1-1-like</fullName>
    </submittedName>
</protein>
<gene>
    <name evidence="6" type="primary">LOC117573408</name>
</gene>
<dbReference type="InterPro" id="IPR004045">
    <property type="entry name" value="Glutathione_S-Trfase_N"/>
</dbReference>
<dbReference type="AlphaFoldDB" id="A0A6P8X8K2"/>
<dbReference type="OrthoDB" id="2309723at2759"/>
<dbReference type="PROSITE" id="PS50405">
    <property type="entry name" value="GST_CTER"/>
    <property type="match status" value="1"/>
</dbReference>
<dbReference type="GeneID" id="117573408"/>